<organism evidence="3 4">
    <name type="scientific">Modestobacter versicolor</name>
    <dbReference type="NCBI Taxonomy" id="429133"/>
    <lineage>
        <taxon>Bacteria</taxon>
        <taxon>Bacillati</taxon>
        <taxon>Actinomycetota</taxon>
        <taxon>Actinomycetes</taxon>
        <taxon>Geodermatophilales</taxon>
        <taxon>Geodermatophilaceae</taxon>
        <taxon>Modestobacter</taxon>
    </lineage>
</organism>
<dbReference type="Pfam" id="PF13302">
    <property type="entry name" value="Acetyltransf_3"/>
    <property type="match status" value="1"/>
</dbReference>
<dbReference type="InterPro" id="IPR051531">
    <property type="entry name" value="N-acetyltransferase"/>
</dbReference>
<protein>
    <submittedName>
        <fullName evidence="3">GNAT family N-acetyltransferase</fullName>
    </submittedName>
    <submittedName>
        <fullName evidence="2">RimJ/RimL family protein N-acetyltransferase</fullName>
    </submittedName>
</protein>
<proteinExistence type="predicted"/>
<keyword evidence="3" id="KW-0808">Transferase</keyword>
<gene>
    <name evidence="3" type="ORF">DMO24_18470</name>
    <name evidence="2" type="ORF">FHX36_000746</name>
</gene>
<dbReference type="InterPro" id="IPR016181">
    <property type="entry name" value="Acyl_CoA_acyltransferase"/>
</dbReference>
<dbReference type="PANTHER" id="PTHR43792">
    <property type="entry name" value="GNAT FAMILY, PUTATIVE (AFU_ORTHOLOGUE AFUA_3G00765)-RELATED-RELATED"/>
    <property type="match status" value="1"/>
</dbReference>
<comment type="caution">
    <text evidence="3">The sequence shown here is derived from an EMBL/GenBank/DDBJ whole genome shotgun (WGS) entry which is preliminary data.</text>
</comment>
<dbReference type="GO" id="GO:0016747">
    <property type="term" value="F:acyltransferase activity, transferring groups other than amino-acyl groups"/>
    <property type="evidence" value="ECO:0007669"/>
    <property type="project" value="InterPro"/>
</dbReference>
<dbReference type="EMBL" id="QKNV01000258">
    <property type="protein sequence ID" value="PZA19862.1"/>
    <property type="molecule type" value="Genomic_DNA"/>
</dbReference>
<dbReference type="EMBL" id="JACIBU010000001">
    <property type="protein sequence ID" value="MBB3675011.1"/>
    <property type="molecule type" value="Genomic_DNA"/>
</dbReference>
<evidence type="ECO:0000313" key="4">
    <source>
        <dbReference type="Proteomes" id="UP000247602"/>
    </source>
</evidence>
<evidence type="ECO:0000313" key="5">
    <source>
        <dbReference type="Proteomes" id="UP000580718"/>
    </source>
</evidence>
<dbReference type="OrthoDB" id="3533156at2"/>
<evidence type="ECO:0000313" key="3">
    <source>
        <dbReference type="EMBL" id="PZA19862.1"/>
    </source>
</evidence>
<dbReference type="SUPFAM" id="SSF55729">
    <property type="entry name" value="Acyl-CoA N-acyltransferases (Nat)"/>
    <property type="match status" value="1"/>
</dbReference>
<dbReference type="Proteomes" id="UP000580718">
    <property type="component" value="Unassembled WGS sequence"/>
</dbReference>
<feature type="domain" description="N-acetyltransferase" evidence="1">
    <location>
        <begin position="9"/>
        <end position="165"/>
    </location>
</feature>
<dbReference type="PROSITE" id="PS51186">
    <property type="entry name" value="GNAT"/>
    <property type="match status" value="1"/>
</dbReference>
<dbReference type="Gene3D" id="3.40.630.30">
    <property type="match status" value="1"/>
</dbReference>
<dbReference type="AlphaFoldDB" id="A0A323V531"/>
<name>A0A323V531_9ACTN</name>
<accession>A0A323V531</accession>
<dbReference type="PANTHER" id="PTHR43792:SF1">
    <property type="entry name" value="N-ACETYLTRANSFERASE DOMAIN-CONTAINING PROTEIN"/>
    <property type="match status" value="1"/>
</dbReference>
<dbReference type="InterPro" id="IPR000182">
    <property type="entry name" value="GNAT_dom"/>
</dbReference>
<dbReference type="CDD" id="cd04301">
    <property type="entry name" value="NAT_SF"/>
    <property type="match status" value="1"/>
</dbReference>
<dbReference type="Proteomes" id="UP000247602">
    <property type="component" value="Unassembled WGS sequence"/>
</dbReference>
<evidence type="ECO:0000259" key="1">
    <source>
        <dbReference type="PROSITE" id="PS51186"/>
    </source>
</evidence>
<sequence>MDVPDSPRLRFRRMSDGDLDLMESLLGDPVVMEHYDHPMSRSECRNWIDWNVRNYARDGFGLWVIETEDGDFVGDCGLTWQPIDGESLELGYHVLPRHQGKGLATEAARAVTEFVRLRGGVDHVIAIIDPGNTASVRVAEKAGLSFWKRAEYHGREALVHRADLRRT</sequence>
<reference evidence="3 4" key="1">
    <citation type="submission" date="2018-06" db="EMBL/GenBank/DDBJ databases">
        <title>Draft genome sequence of Modestobacter versicolor CP153-2.</title>
        <authorList>
            <person name="Gundlapally S.R."/>
        </authorList>
    </citation>
    <scope>NUCLEOTIDE SEQUENCE [LARGE SCALE GENOMIC DNA]</scope>
    <source>
        <strain evidence="3 4">CP153-2</strain>
    </source>
</reference>
<evidence type="ECO:0000313" key="2">
    <source>
        <dbReference type="EMBL" id="MBB3675011.1"/>
    </source>
</evidence>
<keyword evidence="4" id="KW-1185">Reference proteome</keyword>
<dbReference type="RefSeq" id="WP_110553704.1">
    <property type="nucleotide sequence ID" value="NZ_JACIBU010000001.1"/>
</dbReference>
<reference evidence="2 5" key="2">
    <citation type="submission" date="2020-08" db="EMBL/GenBank/DDBJ databases">
        <title>Sequencing the genomes of 1000 actinobacteria strains.</title>
        <authorList>
            <person name="Klenk H.-P."/>
        </authorList>
    </citation>
    <scope>NUCLEOTIDE SEQUENCE [LARGE SCALE GENOMIC DNA]</scope>
    <source>
        <strain evidence="2 5">DSM 16678</strain>
    </source>
</reference>